<reference evidence="1 2" key="1">
    <citation type="submission" date="2019-06" db="EMBL/GenBank/DDBJ databases">
        <title>Metagenome assembled Genome of Spiribacter salinus SL48-SHIP from the microbial mat of Salt Lake 48 (Novosibirsk region, Russia).</title>
        <authorList>
            <person name="Shipova A."/>
            <person name="Rozanov A.S."/>
            <person name="Bryanskaya A.V."/>
            <person name="Peltek S.E."/>
        </authorList>
    </citation>
    <scope>NUCLEOTIDE SEQUENCE [LARGE SCALE GENOMIC DNA]</scope>
    <source>
        <strain evidence="1">SL48-SHIP-2</strain>
    </source>
</reference>
<comment type="caution">
    <text evidence="1">The sequence shown here is derived from an EMBL/GenBank/DDBJ whole genome shotgun (WGS) entry which is preliminary data.</text>
</comment>
<protein>
    <submittedName>
        <fullName evidence="1">Uncharacterized protein</fullName>
    </submittedName>
</protein>
<dbReference type="Proteomes" id="UP000315400">
    <property type="component" value="Unassembled WGS sequence"/>
</dbReference>
<name>A0A540VQZ5_9GAMM</name>
<accession>A0A540VQZ5</accession>
<evidence type="ECO:0000313" key="2">
    <source>
        <dbReference type="Proteomes" id="UP000315400"/>
    </source>
</evidence>
<dbReference type="AlphaFoldDB" id="A0A540VQZ5"/>
<proteinExistence type="predicted"/>
<evidence type="ECO:0000313" key="1">
    <source>
        <dbReference type="EMBL" id="TQE99197.1"/>
    </source>
</evidence>
<sequence length="74" mass="8700">MQTHNRHTYFPNARSIAMRNRLHEAREYLKAECRAMHDEEFLDDIELGQCLRDIDDLDGATLLHTARAFRLANT</sequence>
<dbReference type="EMBL" id="VIFK01000084">
    <property type="protein sequence ID" value="TQE99197.1"/>
    <property type="molecule type" value="Genomic_DNA"/>
</dbReference>
<gene>
    <name evidence="1" type="ORF">FKY71_09965</name>
</gene>
<organism evidence="1 2">
    <name type="scientific">Spiribacter salinus</name>
    <dbReference type="NCBI Taxonomy" id="1335746"/>
    <lineage>
        <taxon>Bacteria</taxon>
        <taxon>Pseudomonadati</taxon>
        <taxon>Pseudomonadota</taxon>
        <taxon>Gammaproteobacteria</taxon>
        <taxon>Chromatiales</taxon>
        <taxon>Ectothiorhodospiraceae</taxon>
        <taxon>Spiribacter</taxon>
    </lineage>
</organism>